<dbReference type="SUPFAM" id="SSF55174">
    <property type="entry name" value="Alpha-L RNA-binding motif"/>
    <property type="match status" value="1"/>
</dbReference>
<evidence type="ECO:0000256" key="2">
    <source>
        <dbReference type="ARBA" id="ARBA00010876"/>
    </source>
</evidence>
<dbReference type="PROSITE" id="PS50889">
    <property type="entry name" value="S4"/>
    <property type="match status" value="1"/>
</dbReference>
<dbReference type="CDD" id="cd00165">
    <property type="entry name" value="S4"/>
    <property type="match status" value="1"/>
</dbReference>
<dbReference type="InterPro" id="IPR006224">
    <property type="entry name" value="PsdUridine_synth_RluA-like_CS"/>
</dbReference>
<dbReference type="InterPro" id="IPR050188">
    <property type="entry name" value="RluA_PseudoU_synthase"/>
</dbReference>
<dbReference type="GO" id="GO:0000455">
    <property type="term" value="P:enzyme-directed rRNA pseudouridine synthesis"/>
    <property type="evidence" value="ECO:0007669"/>
    <property type="project" value="TreeGrafter"/>
</dbReference>
<dbReference type="EMBL" id="QLTW01000009">
    <property type="protein sequence ID" value="MBT9144489.1"/>
    <property type="molecule type" value="Genomic_DNA"/>
</dbReference>
<dbReference type="GO" id="GO:0120159">
    <property type="term" value="F:rRNA pseudouridine synthase activity"/>
    <property type="evidence" value="ECO:0007669"/>
    <property type="project" value="UniProtKB-ARBA"/>
</dbReference>
<dbReference type="Gene3D" id="3.30.2350.10">
    <property type="entry name" value="Pseudouridine synthase"/>
    <property type="match status" value="1"/>
</dbReference>
<evidence type="ECO:0000259" key="7">
    <source>
        <dbReference type="SMART" id="SM00363"/>
    </source>
</evidence>
<keyword evidence="5" id="KW-0694">RNA-binding</keyword>
<evidence type="ECO:0000256" key="3">
    <source>
        <dbReference type="ARBA" id="ARBA00023235"/>
    </source>
</evidence>
<gene>
    <name evidence="8" type="ORF">DDT42_00330</name>
</gene>
<keyword evidence="3 6" id="KW-0413">Isomerase</keyword>
<organism evidence="8 9">
    <name type="scientific">Psychracetigena formicireducens</name>
    <dbReference type="NCBI Taxonomy" id="2986056"/>
    <lineage>
        <taxon>Bacteria</taxon>
        <taxon>Bacillati</taxon>
        <taxon>Candidatus Lithacetigenota</taxon>
        <taxon>Candidatus Psychracetigena</taxon>
    </lineage>
</organism>
<comment type="function">
    <text evidence="6">Responsible for synthesis of pseudouridine from uracil.</text>
</comment>
<dbReference type="GO" id="GO:0003723">
    <property type="term" value="F:RNA binding"/>
    <property type="evidence" value="ECO:0007669"/>
    <property type="project" value="UniProtKB-KW"/>
</dbReference>
<dbReference type="PANTHER" id="PTHR21600">
    <property type="entry name" value="MITOCHONDRIAL RNA PSEUDOURIDINE SYNTHASE"/>
    <property type="match status" value="1"/>
</dbReference>
<dbReference type="InterPro" id="IPR006145">
    <property type="entry name" value="PsdUridine_synth_RsuA/RluA"/>
</dbReference>
<dbReference type="EC" id="5.4.99.-" evidence="6"/>
<protein>
    <recommendedName>
        <fullName evidence="6">Pseudouridine synthase</fullName>
        <ecNumber evidence="6">5.4.99.-</ecNumber>
    </recommendedName>
</protein>
<dbReference type="PANTHER" id="PTHR21600:SF44">
    <property type="entry name" value="RIBOSOMAL LARGE SUBUNIT PSEUDOURIDINE SYNTHASE D"/>
    <property type="match status" value="1"/>
</dbReference>
<proteinExistence type="inferred from homology"/>
<dbReference type="InterPro" id="IPR036986">
    <property type="entry name" value="S4_RNA-bd_sf"/>
</dbReference>
<dbReference type="AlphaFoldDB" id="A0A9E2BJZ5"/>
<name>A0A9E2BJZ5_PSYF1</name>
<reference evidence="8 9" key="1">
    <citation type="journal article" date="2021" name="bioRxiv">
        <title>Unique metabolic strategies in Hadean analogues reveal hints for primordial physiology.</title>
        <authorList>
            <person name="Nobu M.K."/>
            <person name="Nakai R."/>
            <person name="Tamazawa S."/>
            <person name="Mori H."/>
            <person name="Toyoda A."/>
            <person name="Ijiri A."/>
            <person name="Suzuki S."/>
            <person name="Kurokawa K."/>
            <person name="Kamagata Y."/>
            <person name="Tamaki H."/>
        </authorList>
    </citation>
    <scope>NUCLEOTIDE SEQUENCE [LARGE SCALE GENOMIC DNA]</scope>
    <source>
        <strain evidence="8">BS525</strain>
    </source>
</reference>
<comment type="catalytic activity">
    <reaction evidence="1 6">
        <text>a uridine in RNA = a pseudouridine in RNA</text>
        <dbReference type="Rhea" id="RHEA:48348"/>
        <dbReference type="Rhea" id="RHEA-COMP:12068"/>
        <dbReference type="Rhea" id="RHEA-COMP:12069"/>
        <dbReference type="ChEBI" id="CHEBI:65314"/>
        <dbReference type="ChEBI" id="CHEBI:65315"/>
    </reaction>
</comment>
<feature type="active site" evidence="4">
    <location>
        <position position="132"/>
    </location>
</feature>
<comment type="caution">
    <text evidence="8">The sequence shown here is derived from an EMBL/GenBank/DDBJ whole genome shotgun (WGS) entry which is preliminary data.</text>
</comment>
<dbReference type="InterPro" id="IPR006225">
    <property type="entry name" value="PsdUridine_synth_RluC/D"/>
</dbReference>
<dbReference type="Gene3D" id="3.10.290.10">
    <property type="entry name" value="RNA-binding S4 domain"/>
    <property type="match status" value="1"/>
</dbReference>
<dbReference type="Proteomes" id="UP000811545">
    <property type="component" value="Unassembled WGS sequence"/>
</dbReference>
<accession>A0A9E2BJZ5</accession>
<dbReference type="Pfam" id="PF01479">
    <property type="entry name" value="S4"/>
    <property type="match status" value="1"/>
</dbReference>
<dbReference type="CDD" id="cd02869">
    <property type="entry name" value="PseudoU_synth_RluA_like"/>
    <property type="match status" value="1"/>
</dbReference>
<dbReference type="Pfam" id="PF00849">
    <property type="entry name" value="PseudoU_synth_2"/>
    <property type="match status" value="1"/>
</dbReference>
<dbReference type="SMART" id="SM00363">
    <property type="entry name" value="S4"/>
    <property type="match status" value="1"/>
</dbReference>
<dbReference type="SUPFAM" id="SSF55120">
    <property type="entry name" value="Pseudouridine synthase"/>
    <property type="match status" value="1"/>
</dbReference>
<dbReference type="InterPro" id="IPR020103">
    <property type="entry name" value="PsdUridine_synth_cat_dom_sf"/>
</dbReference>
<evidence type="ECO:0000313" key="8">
    <source>
        <dbReference type="EMBL" id="MBT9144489.1"/>
    </source>
</evidence>
<dbReference type="PROSITE" id="PS01129">
    <property type="entry name" value="PSI_RLU"/>
    <property type="match status" value="1"/>
</dbReference>
<evidence type="ECO:0000256" key="1">
    <source>
        <dbReference type="ARBA" id="ARBA00000073"/>
    </source>
</evidence>
<evidence type="ECO:0000256" key="4">
    <source>
        <dbReference type="PIRSR" id="PIRSR606225-1"/>
    </source>
</evidence>
<dbReference type="InterPro" id="IPR002942">
    <property type="entry name" value="S4_RNA-bd"/>
</dbReference>
<evidence type="ECO:0000313" key="9">
    <source>
        <dbReference type="Proteomes" id="UP000811545"/>
    </source>
</evidence>
<sequence length="303" mass="33856">MEKIVVCEVLRLDVFLGKVLSITRAKAQKLIEEGRVKIEDVDVIKPSKKTKIGEIIWVELPEPIELGTGCEIPFNIVYQDEHLLVVDKPAGVIVHKSPNVKGSTLIDGLIYKGIILPACGRPLRPGIVHRLDKDTSGLMIVAKTDSAYYQLSSMMKDRLVSRNYIALVKGKPPKENIINAPVGRDRRRKTLMAITFAGKTALTHYQVIQYLNQAALLKLTLSTGRTHQIRVHLKYTGYPILGDPLYGCPVSFLKRQFLHAFKLGFTHPITGEQKNFFSPLPEDLRQALAVLRNGASGEEIENE</sequence>
<dbReference type="NCBIfam" id="TIGR00005">
    <property type="entry name" value="rluA_subfam"/>
    <property type="match status" value="1"/>
</dbReference>
<evidence type="ECO:0000256" key="5">
    <source>
        <dbReference type="PROSITE-ProRule" id="PRU00182"/>
    </source>
</evidence>
<feature type="domain" description="RNA-binding S4" evidence="7">
    <location>
        <begin position="10"/>
        <end position="68"/>
    </location>
</feature>
<comment type="similarity">
    <text evidence="2 6">Belongs to the pseudouridine synthase RluA family.</text>
</comment>
<evidence type="ECO:0000256" key="6">
    <source>
        <dbReference type="RuleBase" id="RU362028"/>
    </source>
</evidence>